<dbReference type="Proteomes" id="UP000886520">
    <property type="component" value="Chromosome 24"/>
</dbReference>
<reference evidence="1" key="1">
    <citation type="submission" date="2021-01" db="EMBL/GenBank/DDBJ databases">
        <title>Adiantum capillus-veneris genome.</title>
        <authorList>
            <person name="Fang Y."/>
            <person name="Liao Q."/>
        </authorList>
    </citation>
    <scope>NUCLEOTIDE SEQUENCE</scope>
    <source>
        <strain evidence="1">H3</strain>
        <tissue evidence="1">Leaf</tissue>
    </source>
</reference>
<sequence length="193" mass="20286">MPSLVAHPVLHTTVLHPCVTGCQPFKNLLPAPPQAPLHCIPVACNSLALDSPQFRPCNCPSVTLGPFKLSPAALPKKTAPLAIPRPLQLANWPPCSPVFNPLPCSQRSSGPPLLQHYPKASLEASSFPAAPPFSGHVSCLAKTDPLAAPPPSISCKLAAICSCMAQVAQSSSASQMAPPFAYTARRQLQLAFF</sequence>
<proteinExistence type="predicted"/>
<organism evidence="1 2">
    <name type="scientific">Adiantum capillus-veneris</name>
    <name type="common">Maidenhair fern</name>
    <dbReference type="NCBI Taxonomy" id="13818"/>
    <lineage>
        <taxon>Eukaryota</taxon>
        <taxon>Viridiplantae</taxon>
        <taxon>Streptophyta</taxon>
        <taxon>Embryophyta</taxon>
        <taxon>Tracheophyta</taxon>
        <taxon>Polypodiopsida</taxon>
        <taxon>Polypodiidae</taxon>
        <taxon>Polypodiales</taxon>
        <taxon>Pteridineae</taxon>
        <taxon>Pteridaceae</taxon>
        <taxon>Vittarioideae</taxon>
        <taxon>Adiantum</taxon>
    </lineage>
</organism>
<name>A0A9D4Z4B5_ADICA</name>
<protein>
    <submittedName>
        <fullName evidence="1">Uncharacterized protein</fullName>
    </submittedName>
</protein>
<keyword evidence="2" id="KW-1185">Reference proteome</keyword>
<gene>
    <name evidence="1" type="ORF">GOP47_0024367</name>
</gene>
<evidence type="ECO:0000313" key="2">
    <source>
        <dbReference type="Proteomes" id="UP000886520"/>
    </source>
</evidence>
<evidence type="ECO:0000313" key="1">
    <source>
        <dbReference type="EMBL" id="KAI5059947.1"/>
    </source>
</evidence>
<comment type="caution">
    <text evidence="1">The sequence shown here is derived from an EMBL/GenBank/DDBJ whole genome shotgun (WGS) entry which is preliminary data.</text>
</comment>
<dbReference type="EMBL" id="JABFUD020000024">
    <property type="protein sequence ID" value="KAI5059947.1"/>
    <property type="molecule type" value="Genomic_DNA"/>
</dbReference>
<dbReference type="AlphaFoldDB" id="A0A9D4Z4B5"/>
<accession>A0A9D4Z4B5</accession>